<name>A0A450YMS9_9GAMM</name>
<dbReference type="EMBL" id="CAADHB010000021">
    <property type="protein sequence ID" value="VFK78658.1"/>
    <property type="molecule type" value="Genomic_DNA"/>
</dbReference>
<evidence type="ECO:0000313" key="2">
    <source>
        <dbReference type="EMBL" id="VFK42847.1"/>
    </source>
</evidence>
<gene>
    <name evidence="3" type="ORF">BECKSD772D_GA0070982_102111</name>
    <name evidence="2" type="ORF">BECKSD772E_GA0070983_102018</name>
    <name evidence="1" type="ORF">BECKSD772F_GA0070984_102118</name>
</gene>
<reference evidence="2" key="1">
    <citation type="submission" date="2019-02" db="EMBL/GenBank/DDBJ databases">
        <authorList>
            <person name="Gruber-Vodicka R. H."/>
            <person name="Seah K. B. B."/>
        </authorList>
    </citation>
    <scope>NUCLEOTIDE SEQUENCE</scope>
    <source>
        <strain evidence="3">BECK_S127</strain>
        <strain evidence="2">BECK_S1320</strain>
        <strain evidence="1">BECK_S1321</strain>
    </source>
</reference>
<dbReference type="EMBL" id="CAADFR010000021">
    <property type="protein sequence ID" value="VFK38108.1"/>
    <property type="molecule type" value="Genomic_DNA"/>
</dbReference>
<evidence type="ECO:0000313" key="1">
    <source>
        <dbReference type="EMBL" id="VFK38108.1"/>
    </source>
</evidence>
<dbReference type="AlphaFoldDB" id="A0A450YMS9"/>
<organism evidence="2">
    <name type="scientific">Candidatus Kentrum sp. SD</name>
    <dbReference type="NCBI Taxonomy" id="2126332"/>
    <lineage>
        <taxon>Bacteria</taxon>
        <taxon>Pseudomonadati</taxon>
        <taxon>Pseudomonadota</taxon>
        <taxon>Gammaproteobacteria</taxon>
        <taxon>Candidatus Kentrum</taxon>
    </lineage>
</organism>
<dbReference type="EMBL" id="CAADFU010000020">
    <property type="protein sequence ID" value="VFK42847.1"/>
    <property type="molecule type" value="Genomic_DNA"/>
</dbReference>
<accession>A0A450YMS9</accession>
<evidence type="ECO:0000313" key="3">
    <source>
        <dbReference type="EMBL" id="VFK78658.1"/>
    </source>
</evidence>
<sequence>MGRDKERLLGIGTNVRIRFHSEAEFELCVAREWYAHQRHGLDAEFMRCMQL</sequence>
<proteinExistence type="predicted"/>
<protein>
    <submittedName>
        <fullName evidence="2">Uncharacterized protein</fullName>
    </submittedName>
</protein>